<keyword evidence="2" id="KW-0378">Hydrolase</keyword>
<evidence type="ECO:0000259" key="1">
    <source>
        <dbReference type="Pfam" id="PF00089"/>
    </source>
</evidence>
<proteinExistence type="predicted"/>
<dbReference type="InterPro" id="IPR001254">
    <property type="entry name" value="Trypsin_dom"/>
</dbReference>
<dbReference type="GeneID" id="80351218"/>
<dbReference type="InterPro" id="IPR043504">
    <property type="entry name" value="Peptidase_S1_PA_chymotrypsin"/>
</dbReference>
<evidence type="ECO:0000313" key="3">
    <source>
        <dbReference type="Proteomes" id="UP000516173"/>
    </source>
</evidence>
<dbReference type="SUPFAM" id="SSF50494">
    <property type="entry name" value="Trypsin-like serine proteases"/>
    <property type="match status" value="1"/>
</dbReference>
<name>A0A7G1L116_9NOCA</name>
<dbReference type="GO" id="GO:0004252">
    <property type="term" value="F:serine-type endopeptidase activity"/>
    <property type="evidence" value="ECO:0007669"/>
    <property type="project" value="InterPro"/>
</dbReference>
<keyword evidence="2" id="KW-0645">Protease</keyword>
<dbReference type="Gene3D" id="3.30.300.50">
    <property type="match status" value="1"/>
</dbReference>
<dbReference type="EMBL" id="AP023396">
    <property type="protein sequence ID" value="BCK59064.1"/>
    <property type="molecule type" value="Genomic_DNA"/>
</dbReference>
<dbReference type="KEGG" id="nwl:NWFMUON74_68360"/>
<dbReference type="Pfam" id="PF00089">
    <property type="entry name" value="Trypsin"/>
    <property type="match status" value="1"/>
</dbReference>
<dbReference type="RefSeq" id="WP_187685713.1">
    <property type="nucleotide sequence ID" value="NZ_AP023396.1"/>
</dbReference>
<keyword evidence="3" id="KW-1185">Reference proteome</keyword>
<dbReference type="GO" id="GO:0006508">
    <property type="term" value="P:proteolysis"/>
    <property type="evidence" value="ECO:0007669"/>
    <property type="project" value="UniProtKB-KW"/>
</dbReference>
<protein>
    <submittedName>
        <fullName evidence="2">Serine protease</fullName>
    </submittedName>
</protein>
<dbReference type="InterPro" id="IPR009003">
    <property type="entry name" value="Peptidase_S1_PA"/>
</dbReference>
<sequence length="448" mass="45769">MLLPRIRLSSSAVGRNPRARLRTAAVVASAAALALGPVAATVSAEPTPASNLPAALAAAVSRDLKISPEEYLHRAEVAQQVGAFATTAQRQFPQAFAGSWLDDSGRPVVALAPGQGVDEARKAAQDAGFQVRDVAKSESVLRSEKNAFQQWLSTQPEAVAQAVRGVVVDTVNNSIAVRVDKPGLPMPGFVDPARVIVMAAPPVGPEQSEVAQATPIAGEQGPGAYAAGDGYASVAGKMKLVCSAGFNGLDRNDNVVNITAGHCDPNIPAAGTANAPGMFELLPGNKTGAQLGSFQKSVLGEQDYSIVSINNDARDRFSNNQVRVPGQAPIAVTGVATPVVGAPVCKSGSRTGFSCGVVNAVDQTVDVGERQLTQAFSANICALPGDSGGPIVTGTQALGISSASSVADYPICEIPNLIGALTGNAPQLFAQPVSVVLSDNPGLRVRTS</sequence>
<dbReference type="InterPro" id="IPR035070">
    <property type="entry name" value="Streptogrisin_prodomain"/>
</dbReference>
<feature type="domain" description="Peptidase S1" evidence="1">
    <location>
        <begin position="258"/>
        <end position="404"/>
    </location>
</feature>
<reference evidence="2 3" key="1">
    <citation type="submission" date="2020-08" db="EMBL/GenBank/DDBJ databases">
        <title>Genome Sequencing of Nocardia wallacei strain FMUON74 and assembly.</title>
        <authorList>
            <person name="Toyokawa M."/>
            <person name="Uesaka K."/>
        </authorList>
    </citation>
    <scope>NUCLEOTIDE SEQUENCE [LARGE SCALE GENOMIC DNA]</scope>
    <source>
        <strain evidence="2 3">FMUON74</strain>
    </source>
</reference>
<evidence type="ECO:0000313" key="2">
    <source>
        <dbReference type="EMBL" id="BCK59064.1"/>
    </source>
</evidence>
<organism evidence="2 3">
    <name type="scientific">Nocardia wallacei</name>
    <dbReference type="NCBI Taxonomy" id="480035"/>
    <lineage>
        <taxon>Bacteria</taxon>
        <taxon>Bacillati</taxon>
        <taxon>Actinomycetota</taxon>
        <taxon>Actinomycetes</taxon>
        <taxon>Mycobacteriales</taxon>
        <taxon>Nocardiaceae</taxon>
        <taxon>Nocardia</taxon>
    </lineage>
</organism>
<dbReference type="Gene3D" id="2.40.10.10">
    <property type="entry name" value="Trypsin-like serine proteases"/>
    <property type="match status" value="2"/>
</dbReference>
<dbReference type="Proteomes" id="UP000516173">
    <property type="component" value="Chromosome"/>
</dbReference>
<dbReference type="CDD" id="cd21112">
    <property type="entry name" value="alphaLP-like"/>
    <property type="match status" value="1"/>
</dbReference>
<gene>
    <name evidence="2" type="ORF">NWFMUON74_68360</name>
</gene>
<accession>A0A7G1L116</accession>
<dbReference type="AlphaFoldDB" id="A0A7G1L116"/>